<gene>
    <name evidence="10" type="ORF">EDM58_22890</name>
</gene>
<sequence>MHRTFDVVIVGGGIAGLTAALYLARGGKRVAVLESQQRMGGRAITNQKEGVRFNLGSHALYEGDARRVFQELGLNPDLFRKVDEFKPFGIWKEQVHLFPASMSFLLKSSMLTISEKVMFAGLLMRILKMDVEAIPRISLRAWMEQNVRSPMLRHMLYVMARGGTYVQAPDLQEAGPLFRQMQRSIAGVYYVKRGWGALIEHLCEEAQRLGVALLTGRKVTAVGHEDGCVRHILCADGETIEAAYVILATPPGIARNLVPNSDATSLKTWDEQAIPVTAACLDIGLRRLPVPDRQFVYGIDQPIMMVNASRIHGLDMSDDGDVQVFQMIKFQNQDGDAGEDRRQLEAALDLIHPGWKREVVTEQYLPRMTVVHDFMHLKRKQNLGPAVPEIKGLYVAGDWATHGEYLVNGAAASAKRAAEHILAQ</sequence>
<evidence type="ECO:0000313" key="11">
    <source>
        <dbReference type="Proteomes" id="UP000281915"/>
    </source>
</evidence>
<dbReference type="Pfam" id="PF01593">
    <property type="entry name" value="Amino_oxidase"/>
    <property type="match status" value="2"/>
</dbReference>
<dbReference type="EMBL" id="RHHT01000066">
    <property type="protein sequence ID" value="RNB70926.1"/>
    <property type="molecule type" value="Genomic_DNA"/>
</dbReference>
<evidence type="ECO:0000256" key="2">
    <source>
        <dbReference type="ARBA" id="ARBA00037901"/>
    </source>
</evidence>
<evidence type="ECO:0000256" key="3">
    <source>
        <dbReference type="ARBA" id="ARBA00038194"/>
    </source>
</evidence>
<evidence type="ECO:0000256" key="7">
    <source>
        <dbReference type="ARBA" id="ARBA00048532"/>
    </source>
</evidence>
<evidence type="ECO:0000256" key="1">
    <source>
        <dbReference type="ARBA" id="ARBA00023002"/>
    </source>
</evidence>
<evidence type="ECO:0000256" key="8">
    <source>
        <dbReference type="SAM" id="Phobius"/>
    </source>
</evidence>
<feature type="transmembrane region" description="Helical" evidence="8">
    <location>
        <begin position="7"/>
        <end position="24"/>
    </location>
</feature>
<comment type="caution">
    <text evidence="10">The sequence shown here is derived from an EMBL/GenBank/DDBJ whole genome shotgun (WGS) entry which is preliminary data.</text>
</comment>
<dbReference type="PANTHER" id="PTHR43734">
    <property type="entry name" value="PHYTOENE DESATURASE"/>
    <property type="match status" value="1"/>
</dbReference>
<feature type="domain" description="Amine oxidase" evidence="9">
    <location>
        <begin position="14"/>
        <end position="273"/>
    </location>
</feature>
<protein>
    <recommendedName>
        <fullName evidence="4">4,4'-diaponeurosporene oxygenase</fullName>
    </recommendedName>
    <alternativeName>
        <fullName evidence="5">4,4'-diaponeurosporene oxidase</fullName>
    </alternativeName>
    <alternativeName>
        <fullName evidence="6">Carotenoid oxidase</fullName>
    </alternativeName>
</protein>
<dbReference type="SUPFAM" id="SSF51905">
    <property type="entry name" value="FAD/NAD(P)-binding domain"/>
    <property type="match status" value="1"/>
</dbReference>
<dbReference type="PANTHER" id="PTHR43734:SF7">
    <property type="entry name" value="4,4'-DIAPONEUROSPORENE OXYGENASE"/>
    <property type="match status" value="1"/>
</dbReference>
<dbReference type="GO" id="GO:0016491">
    <property type="term" value="F:oxidoreductase activity"/>
    <property type="evidence" value="ECO:0007669"/>
    <property type="project" value="UniProtKB-KW"/>
</dbReference>
<dbReference type="Gene3D" id="3.50.50.60">
    <property type="entry name" value="FAD/NAD(P)-binding domain"/>
    <property type="match status" value="1"/>
</dbReference>
<evidence type="ECO:0000256" key="5">
    <source>
        <dbReference type="ARBA" id="ARBA00041900"/>
    </source>
</evidence>
<evidence type="ECO:0000313" key="10">
    <source>
        <dbReference type="EMBL" id="RNB70926.1"/>
    </source>
</evidence>
<evidence type="ECO:0000256" key="6">
    <source>
        <dbReference type="ARBA" id="ARBA00042619"/>
    </source>
</evidence>
<organism evidence="10 11">
    <name type="scientific">Brevibacillus panacihumi</name>
    <dbReference type="NCBI Taxonomy" id="497735"/>
    <lineage>
        <taxon>Bacteria</taxon>
        <taxon>Bacillati</taxon>
        <taxon>Bacillota</taxon>
        <taxon>Bacilli</taxon>
        <taxon>Bacillales</taxon>
        <taxon>Paenibacillaceae</taxon>
        <taxon>Brevibacillus</taxon>
    </lineage>
</organism>
<keyword evidence="8" id="KW-0812">Transmembrane</keyword>
<keyword evidence="1" id="KW-0560">Oxidoreductase</keyword>
<dbReference type="AlphaFoldDB" id="A0A3M8C5G8"/>
<reference evidence="10 11" key="1">
    <citation type="submission" date="2018-10" db="EMBL/GenBank/DDBJ databases">
        <title>Phylogenomics of Brevibacillus.</title>
        <authorList>
            <person name="Dunlap C."/>
        </authorList>
    </citation>
    <scope>NUCLEOTIDE SEQUENCE [LARGE SCALE GENOMIC DNA]</scope>
    <source>
        <strain evidence="10 11">JCM 15085</strain>
    </source>
</reference>
<dbReference type="RefSeq" id="WP_122915386.1">
    <property type="nucleotide sequence ID" value="NZ_RHHT01000066.1"/>
</dbReference>
<name>A0A3M8C5G8_9BACL</name>
<keyword evidence="8" id="KW-1133">Transmembrane helix</keyword>
<comment type="pathway">
    <text evidence="2">Carotenoid biosynthesis; staphyloxanthin biosynthesis; staphyloxanthin from farnesyl diphosphate: step 3/5.</text>
</comment>
<keyword evidence="8" id="KW-0472">Membrane</keyword>
<dbReference type="Proteomes" id="UP000281915">
    <property type="component" value="Unassembled WGS sequence"/>
</dbReference>
<proteinExistence type="inferred from homology"/>
<dbReference type="InterPro" id="IPR036188">
    <property type="entry name" value="FAD/NAD-bd_sf"/>
</dbReference>
<comment type="similarity">
    <text evidence="3">Belongs to the carotenoid/retinoid oxidoreductase family. CrtP subfamily.</text>
</comment>
<evidence type="ECO:0000256" key="4">
    <source>
        <dbReference type="ARBA" id="ARBA00039159"/>
    </source>
</evidence>
<feature type="domain" description="Amine oxidase" evidence="9">
    <location>
        <begin position="350"/>
        <end position="422"/>
    </location>
</feature>
<dbReference type="Gene3D" id="3.90.660.50">
    <property type="match status" value="1"/>
</dbReference>
<dbReference type="InterPro" id="IPR002937">
    <property type="entry name" value="Amino_oxidase"/>
</dbReference>
<accession>A0A3M8C5G8</accession>
<comment type="catalytic activity">
    <reaction evidence="7">
        <text>all-trans-4,4'-diaponeurosporene + 2 AH2 + 2 O2 = 4,4'-diaponeurosporenal + 2 A + 3 H2O</text>
        <dbReference type="Rhea" id="RHEA:56104"/>
        <dbReference type="ChEBI" id="CHEBI:13193"/>
        <dbReference type="ChEBI" id="CHEBI:15377"/>
        <dbReference type="ChEBI" id="CHEBI:15379"/>
        <dbReference type="ChEBI" id="CHEBI:17499"/>
        <dbReference type="ChEBI" id="CHEBI:62743"/>
        <dbReference type="ChEBI" id="CHEBI:79065"/>
    </reaction>
</comment>
<evidence type="ECO:0000259" key="9">
    <source>
        <dbReference type="Pfam" id="PF01593"/>
    </source>
</evidence>